<dbReference type="Gene3D" id="3.30.1540.10">
    <property type="entry name" value="formyl-coa transferase, domain 3"/>
    <property type="match status" value="1"/>
</dbReference>
<reference evidence="1 2" key="1">
    <citation type="submission" date="2024-02" db="EMBL/GenBank/DDBJ databases">
        <title>Expansion and revision of Xanthobacter and proposal of Roseixanthobacter gen. nov.</title>
        <authorList>
            <person name="Soltysiak M.P.M."/>
            <person name="Jalihal A."/>
            <person name="Ory A."/>
            <person name="Chrisophersen C."/>
            <person name="Lee A.D."/>
            <person name="Boulton J."/>
            <person name="Springer M."/>
        </authorList>
    </citation>
    <scope>NUCLEOTIDE SEQUENCE [LARGE SCALE GENOMIC DNA]</scope>
    <source>
        <strain evidence="1 2">23A</strain>
    </source>
</reference>
<organism evidence="1 2">
    <name type="scientific">Xanthobacter oligotrophicus</name>
    <dbReference type="NCBI Taxonomy" id="2607286"/>
    <lineage>
        <taxon>Bacteria</taxon>
        <taxon>Pseudomonadati</taxon>
        <taxon>Pseudomonadota</taxon>
        <taxon>Alphaproteobacteria</taxon>
        <taxon>Hyphomicrobiales</taxon>
        <taxon>Xanthobacteraceae</taxon>
        <taxon>Xanthobacter</taxon>
    </lineage>
</organism>
<proteinExistence type="predicted"/>
<dbReference type="PANTHER" id="PTHR48228:SF5">
    <property type="entry name" value="ALPHA-METHYLACYL-COA RACEMASE"/>
    <property type="match status" value="1"/>
</dbReference>
<dbReference type="Gene3D" id="3.40.50.10540">
    <property type="entry name" value="Crotonobetainyl-coa:carnitine coa-transferase, domain 1"/>
    <property type="match status" value="1"/>
</dbReference>
<dbReference type="PANTHER" id="PTHR48228">
    <property type="entry name" value="SUCCINYL-COA--D-CITRAMALATE COA-TRANSFERASE"/>
    <property type="match status" value="1"/>
</dbReference>
<dbReference type="InterPro" id="IPR050509">
    <property type="entry name" value="CoA-transferase_III"/>
</dbReference>
<dbReference type="Proteomes" id="UP001604002">
    <property type="component" value="Unassembled WGS sequence"/>
</dbReference>
<dbReference type="SUPFAM" id="SSF89796">
    <property type="entry name" value="CoA-transferase family III (CaiB/BaiF)"/>
    <property type="match status" value="1"/>
</dbReference>
<evidence type="ECO:0000313" key="2">
    <source>
        <dbReference type="Proteomes" id="UP001604002"/>
    </source>
</evidence>
<dbReference type="InterPro" id="IPR044855">
    <property type="entry name" value="CoA-Trfase_III_dom3_sf"/>
</dbReference>
<comment type="caution">
    <text evidence="1">The sequence shown here is derived from an EMBL/GenBank/DDBJ whole genome shotgun (WGS) entry which is preliminary data.</text>
</comment>
<dbReference type="EMBL" id="JBAFVH010000022">
    <property type="protein sequence ID" value="MFG1375130.1"/>
    <property type="molecule type" value="Genomic_DNA"/>
</dbReference>
<evidence type="ECO:0000313" key="1">
    <source>
        <dbReference type="EMBL" id="MFG1375130.1"/>
    </source>
</evidence>
<dbReference type="InterPro" id="IPR003673">
    <property type="entry name" value="CoA-Trfase_fam_III"/>
</dbReference>
<dbReference type="RefSeq" id="WP_393994657.1">
    <property type="nucleotide sequence ID" value="NZ_JBAFVH010000022.1"/>
</dbReference>
<keyword evidence="1" id="KW-0808">Transferase</keyword>
<gene>
    <name evidence="1" type="ORF">V5F32_23395</name>
</gene>
<dbReference type="InterPro" id="IPR023606">
    <property type="entry name" value="CoA-Trfase_III_dom_1_sf"/>
</dbReference>
<sequence>MYDILQGLRVVEAASFVAGPSSGLYLQQYGAEVIRLDPVTGPPDHRRWPLSVGGDSLFWEGLNKGKKSIAVDLSRPEGRELAAAVITAPGENAGLFVTNTPASGVFAHERLARLRPDLVSVRVMGWGDGTSAVDYTVNPAFGVPLMTGPADSDEPVNHVLPAWDLLAGSYAAFILLAAERRRRQTGAGAEVRLALSDIAATTLANLGQVAEVAAGGDRPRVGNALFGAFGRDFVCRDGRRIMVVAITPRQWANLVGALGIEAAVGALEERLGTSFARDEGQRFTHRAPLFAIVQQAIGQDTFEGIAAALDAKGVCWSPYRTLRQAFHEDPLFQKAYGLFEAITHPGGGHYATPGAAGRLEGLPRGRPTLAPRFGAHTDEVLSNLLGLPAAEISRLHTAGLIAGPRP</sequence>
<keyword evidence="2" id="KW-1185">Reference proteome</keyword>
<dbReference type="Pfam" id="PF02515">
    <property type="entry name" value="CoA_transf_3"/>
    <property type="match status" value="1"/>
</dbReference>
<protein>
    <submittedName>
        <fullName evidence="1">CoA transferase</fullName>
    </submittedName>
</protein>
<accession>A0ABW7A257</accession>
<dbReference type="GO" id="GO:0016740">
    <property type="term" value="F:transferase activity"/>
    <property type="evidence" value="ECO:0007669"/>
    <property type="project" value="UniProtKB-KW"/>
</dbReference>
<name>A0ABW7A257_9HYPH</name>